<evidence type="ECO:0000256" key="4">
    <source>
        <dbReference type="ARBA" id="ARBA00022989"/>
    </source>
</evidence>
<feature type="transmembrane region" description="Helical" evidence="6">
    <location>
        <begin position="250"/>
        <end position="276"/>
    </location>
</feature>
<accession>A0A1F7HFB7</accession>
<sequence length="359" mass="40642">MRSSFLKIDWGLLIPAIVLVFLGLSGIFSINLSLFRSQVVFFAVSLLGFVFFSQANLYNFKNYSLSIYIGSILILFIVILLGVESRGSVRWIDFLGFRAQFSEILKPFLMLSLAVFISEKSGRSFKIFFTILALLFPIFFLIFLQPDLGNALIYFFTVLLTLFAFAFPLRYFIFSALTSVLFFPLLWTFLKDYQKERLLIFFKFRVDPLGSSYNAIQSIIAVGSGMFLGKGLGQGTQSLLRFLPERHTDFIFATLSEELGFVGGLIIVLTFSFLLYRIIVISNDSDDMFLRIFAVCSFFLLSTEFLTNVGMNIGLMPIVGVSLPFVSYGGSSLLSNFILLGFLSSISKKFERKEVLEIK</sequence>
<comment type="caution">
    <text evidence="7">The sequence shown here is derived from an EMBL/GenBank/DDBJ whole genome shotgun (WGS) entry which is preliminary data.</text>
</comment>
<keyword evidence="5 6" id="KW-0472">Membrane</keyword>
<feature type="transmembrane region" description="Helical" evidence="6">
    <location>
        <begin position="63"/>
        <end position="83"/>
    </location>
</feature>
<dbReference type="AlphaFoldDB" id="A0A1F7HFB7"/>
<organism evidence="7 8">
    <name type="scientific">Candidatus Roizmanbacteria bacterium RIFCSPHIGHO2_12_FULL_33_9</name>
    <dbReference type="NCBI Taxonomy" id="1802045"/>
    <lineage>
        <taxon>Bacteria</taxon>
        <taxon>Candidatus Roizmaniibacteriota</taxon>
    </lineage>
</organism>
<dbReference type="InterPro" id="IPR001182">
    <property type="entry name" value="FtsW/RodA"/>
</dbReference>
<feature type="transmembrane region" description="Helical" evidence="6">
    <location>
        <begin position="95"/>
        <end position="118"/>
    </location>
</feature>
<evidence type="ECO:0000256" key="3">
    <source>
        <dbReference type="ARBA" id="ARBA00022960"/>
    </source>
</evidence>
<feature type="transmembrane region" description="Helical" evidence="6">
    <location>
        <begin position="124"/>
        <end position="144"/>
    </location>
</feature>
<feature type="transmembrane region" description="Helical" evidence="6">
    <location>
        <begin position="151"/>
        <end position="167"/>
    </location>
</feature>
<feature type="transmembrane region" description="Helical" evidence="6">
    <location>
        <begin position="318"/>
        <end position="343"/>
    </location>
</feature>
<dbReference type="PANTHER" id="PTHR30474">
    <property type="entry name" value="CELL CYCLE PROTEIN"/>
    <property type="match status" value="1"/>
</dbReference>
<keyword evidence="2 6" id="KW-0812">Transmembrane</keyword>
<feature type="transmembrane region" description="Helical" evidence="6">
    <location>
        <begin position="288"/>
        <end position="306"/>
    </location>
</feature>
<protein>
    <recommendedName>
        <fullName evidence="9">Rod shape-determining protein RodA</fullName>
    </recommendedName>
</protein>
<evidence type="ECO:0000256" key="5">
    <source>
        <dbReference type="ARBA" id="ARBA00023136"/>
    </source>
</evidence>
<name>A0A1F7HFB7_9BACT</name>
<dbReference type="GO" id="GO:0051301">
    <property type="term" value="P:cell division"/>
    <property type="evidence" value="ECO:0007669"/>
    <property type="project" value="InterPro"/>
</dbReference>
<feature type="transmembrane region" description="Helical" evidence="6">
    <location>
        <begin position="12"/>
        <end position="32"/>
    </location>
</feature>
<evidence type="ECO:0000256" key="1">
    <source>
        <dbReference type="ARBA" id="ARBA00004141"/>
    </source>
</evidence>
<comment type="subcellular location">
    <subcellularLocation>
        <location evidence="1">Membrane</location>
        <topology evidence="1">Multi-pass membrane protein</topology>
    </subcellularLocation>
</comment>
<dbReference type="GO" id="GO:0008360">
    <property type="term" value="P:regulation of cell shape"/>
    <property type="evidence" value="ECO:0007669"/>
    <property type="project" value="UniProtKB-KW"/>
</dbReference>
<dbReference type="GO" id="GO:0005886">
    <property type="term" value="C:plasma membrane"/>
    <property type="evidence" value="ECO:0007669"/>
    <property type="project" value="TreeGrafter"/>
</dbReference>
<dbReference type="PROSITE" id="PS00428">
    <property type="entry name" value="FTSW_RODA_SPOVE"/>
    <property type="match status" value="1"/>
</dbReference>
<feature type="transmembrane region" description="Helical" evidence="6">
    <location>
        <begin position="39"/>
        <end position="57"/>
    </location>
</feature>
<evidence type="ECO:0000256" key="6">
    <source>
        <dbReference type="SAM" id="Phobius"/>
    </source>
</evidence>
<evidence type="ECO:0000313" key="8">
    <source>
        <dbReference type="Proteomes" id="UP000177199"/>
    </source>
</evidence>
<keyword evidence="4 6" id="KW-1133">Transmembrane helix</keyword>
<feature type="transmembrane region" description="Helical" evidence="6">
    <location>
        <begin position="173"/>
        <end position="190"/>
    </location>
</feature>
<dbReference type="Pfam" id="PF01098">
    <property type="entry name" value="FTSW_RODA_SPOVE"/>
    <property type="match status" value="1"/>
</dbReference>
<dbReference type="GO" id="GO:0032153">
    <property type="term" value="C:cell division site"/>
    <property type="evidence" value="ECO:0007669"/>
    <property type="project" value="TreeGrafter"/>
</dbReference>
<evidence type="ECO:0000256" key="2">
    <source>
        <dbReference type="ARBA" id="ARBA00022692"/>
    </source>
</evidence>
<gene>
    <name evidence="7" type="ORF">A3F29_04585</name>
</gene>
<evidence type="ECO:0000313" key="7">
    <source>
        <dbReference type="EMBL" id="OGK29950.1"/>
    </source>
</evidence>
<dbReference type="InterPro" id="IPR018365">
    <property type="entry name" value="Cell_cycle_FtsW-rel_CS"/>
</dbReference>
<keyword evidence="3" id="KW-0133">Cell shape</keyword>
<reference evidence="7 8" key="1">
    <citation type="journal article" date="2016" name="Nat. Commun.">
        <title>Thousands of microbial genomes shed light on interconnected biogeochemical processes in an aquifer system.</title>
        <authorList>
            <person name="Anantharaman K."/>
            <person name="Brown C.T."/>
            <person name="Hug L.A."/>
            <person name="Sharon I."/>
            <person name="Castelle C.J."/>
            <person name="Probst A.J."/>
            <person name="Thomas B.C."/>
            <person name="Singh A."/>
            <person name="Wilkins M.J."/>
            <person name="Karaoz U."/>
            <person name="Brodie E.L."/>
            <person name="Williams K.H."/>
            <person name="Hubbard S.S."/>
            <person name="Banfield J.F."/>
        </authorList>
    </citation>
    <scope>NUCLEOTIDE SEQUENCE [LARGE SCALE GENOMIC DNA]</scope>
</reference>
<dbReference type="EMBL" id="MFZV01000055">
    <property type="protein sequence ID" value="OGK29950.1"/>
    <property type="molecule type" value="Genomic_DNA"/>
</dbReference>
<dbReference type="GO" id="GO:0015648">
    <property type="term" value="F:lipid-linked peptidoglycan transporter activity"/>
    <property type="evidence" value="ECO:0007669"/>
    <property type="project" value="TreeGrafter"/>
</dbReference>
<proteinExistence type="predicted"/>
<evidence type="ECO:0008006" key="9">
    <source>
        <dbReference type="Google" id="ProtNLM"/>
    </source>
</evidence>
<feature type="transmembrane region" description="Helical" evidence="6">
    <location>
        <begin position="211"/>
        <end position="230"/>
    </location>
</feature>
<dbReference type="Proteomes" id="UP000177199">
    <property type="component" value="Unassembled WGS sequence"/>
</dbReference>